<dbReference type="RefSeq" id="WP_161982378.1">
    <property type="nucleotide sequence ID" value="NZ_BIFT01000002.1"/>
</dbReference>
<proteinExistence type="predicted"/>
<dbReference type="Proteomes" id="UP000287171">
    <property type="component" value="Unassembled WGS sequence"/>
</dbReference>
<evidence type="ECO:0000313" key="1">
    <source>
        <dbReference type="EMBL" id="GCE29517.1"/>
    </source>
</evidence>
<gene>
    <name evidence="1" type="ORF">KDA_50010</name>
</gene>
<dbReference type="EMBL" id="BIFT01000002">
    <property type="protein sequence ID" value="GCE29517.1"/>
    <property type="molecule type" value="Genomic_DNA"/>
</dbReference>
<reference evidence="2" key="1">
    <citation type="submission" date="2018-12" db="EMBL/GenBank/DDBJ databases">
        <title>Tengunoibacter tsumagoiensis gen. nov., sp. nov., Dictyobacter kobayashii sp. nov., D. alpinus sp. nov., and D. joshuensis sp. nov. and description of Dictyobacteraceae fam. nov. within the order Ktedonobacterales isolated from Tengu-no-mugimeshi.</title>
        <authorList>
            <person name="Wang C.M."/>
            <person name="Zheng Y."/>
            <person name="Sakai Y."/>
            <person name="Toyoda A."/>
            <person name="Minakuchi Y."/>
            <person name="Abe K."/>
            <person name="Yokota A."/>
            <person name="Yabe S."/>
        </authorList>
    </citation>
    <scope>NUCLEOTIDE SEQUENCE [LARGE SCALE GENOMIC DNA]</scope>
    <source>
        <strain evidence="2">Uno16</strain>
    </source>
</reference>
<organism evidence="1 2">
    <name type="scientific">Dictyobacter alpinus</name>
    <dbReference type="NCBI Taxonomy" id="2014873"/>
    <lineage>
        <taxon>Bacteria</taxon>
        <taxon>Bacillati</taxon>
        <taxon>Chloroflexota</taxon>
        <taxon>Ktedonobacteria</taxon>
        <taxon>Ktedonobacterales</taxon>
        <taxon>Dictyobacteraceae</taxon>
        <taxon>Dictyobacter</taxon>
    </lineage>
</organism>
<accession>A0A402BE33</accession>
<name>A0A402BE33_9CHLR</name>
<comment type="caution">
    <text evidence="1">The sequence shown here is derived from an EMBL/GenBank/DDBJ whole genome shotgun (WGS) entry which is preliminary data.</text>
</comment>
<dbReference type="AlphaFoldDB" id="A0A402BE33"/>
<protein>
    <submittedName>
        <fullName evidence="1">Uncharacterized protein</fullName>
    </submittedName>
</protein>
<evidence type="ECO:0000313" key="2">
    <source>
        <dbReference type="Proteomes" id="UP000287171"/>
    </source>
</evidence>
<sequence length="47" mass="5587">MKKIEALAPLALPEELEITEIEMSDESFIWKQRMLFTHRNSSQNRPQ</sequence>
<keyword evidence="2" id="KW-1185">Reference proteome</keyword>